<keyword evidence="1" id="KW-0805">Transcription regulation</keyword>
<feature type="domain" description="HTH tetR-type" evidence="5">
    <location>
        <begin position="10"/>
        <end position="70"/>
    </location>
</feature>
<dbReference type="PRINTS" id="PR00455">
    <property type="entry name" value="HTHTETR"/>
</dbReference>
<dbReference type="Pfam" id="PF00440">
    <property type="entry name" value="TetR_N"/>
    <property type="match status" value="1"/>
</dbReference>
<dbReference type="InterPro" id="IPR009057">
    <property type="entry name" value="Homeodomain-like_sf"/>
</dbReference>
<protein>
    <submittedName>
        <fullName evidence="6">AcrR family transcriptional regulator</fullName>
    </submittedName>
</protein>
<dbReference type="SUPFAM" id="SSF46689">
    <property type="entry name" value="Homeodomain-like"/>
    <property type="match status" value="1"/>
</dbReference>
<evidence type="ECO:0000256" key="4">
    <source>
        <dbReference type="PROSITE-ProRule" id="PRU00335"/>
    </source>
</evidence>
<dbReference type="GO" id="GO:0000976">
    <property type="term" value="F:transcription cis-regulatory region binding"/>
    <property type="evidence" value="ECO:0007669"/>
    <property type="project" value="TreeGrafter"/>
</dbReference>
<dbReference type="Proteomes" id="UP000553766">
    <property type="component" value="Unassembled WGS sequence"/>
</dbReference>
<dbReference type="Gene3D" id="1.10.10.60">
    <property type="entry name" value="Homeodomain-like"/>
    <property type="match status" value="1"/>
</dbReference>
<keyword evidence="2 4" id="KW-0238">DNA-binding</keyword>
<feature type="DNA-binding region" description="H-T-H motif" evidence="4">
    <location>
        <begin position="33"/>
        <end position="52"/>
    </location>
</feature>
<dbReference type="PANTHER" id="PTHR30055:SF234">
    <property type="entry name" value="HTH-TYPE TRANSCRIPTIONAL REGULATOR BETI"/>
    <property type="match status" value="1"/>
</dbReference>
<sequence length="197" mass="21780">MPRPRAKDHDAKRHRLLREAARLFAEQGVDGASMSQLAQACGVSKAAIYHYYPGKDALLFDVLDSYLHGLRDQVVAVPLDGAPDADLHALIAAILRAYAGSDNEHRVQQTGLSALPDAQQAVLRGYQRDLVMHMSRALTRTAPDAFAGDARKLREATMAVFGMLNWFYMWNRDETEDARASYARTVADMVLGGVPRI</sequence>
<dbReference type="Pfam" id="PF17932">
    <property type="entry name" value="TetR_C_24"/>
    <property type="match status" value="1"/>
</dbReference>
<dbReference type="InterPro" id="IPR050109">
    <property type="entry name" value="HTH-type_TetR-like_transc_reg"/>
</dbReference>
<dbReference type="SUPFAM" id="SSF48498">
    <property type="entry name" value="Tetracyclin repressor-like, C-terminal domain"/>
    <property type="match status" value="1"/>
</dbReference>
<accession>A0A840WGB5</accession>
<evidence type="ECO:0000313" key="6">
    <source>
        <dbReference type="EMBL" id="MBB5514189.1"/>
    </source>
</evidence>
<dbReference type="RefSeq" id="WP_184007538.1">
    <property type="nucleotide sequence ID" value="NZ_JACIJS010000001.1"/>
</dbReference>
<dbReference type="AlphaFoldDB" id="A0A840WGB5"/>
<organism evidence="6 7">
    <name type="scientific">Rubricella aquisinus</name>
    <dbReference type="NCBI Taxonomy" id="2028108"/>
    <lineage>
        <taxon>Bacteria</taxon>
        <taxon>Pseudomonadati</taxon>
        <taxon>Pseudomonadota</taxon>
        <taxon>Alphaproteobacteria</taxon>
        <taxon>Rhodobacterales</taxon>
        <taxon>Paracoccaceae</taxon>
        <taxon>Rubricella</taxon>
    </lineage>
</organism>
<gene>
    <name evidence="6" type="ORF">FHS89_000187</name>
</gene>
<proteinExistence type="predicted"/>
<dbReference type="PANTHER" id="PTHR30055">
    <property type="entry name" value="HTH-TYPE TRANSCRIPTIONAL REGULATOR RUTR"/>
    <property type="match status" value="1"/>
</dbReference>
<evidence type="ECO:0000259" key="5">
    <source>
        <dbReference type="PROSITE" id="PS50977"/>
    </source>
</evidence>
<dbReference type="InterPro" id="IPR001647">
    <property type="entry name" value="HTH_TetR"/>
</dbReference>
<dbReference type="InterPro" id="IPR041490">
    <property type="entry name" value="KstR2_TetR_C"/>
</dbReference>
<keyword evidence="7" id="KW-1185">Reference proteome</keyword>
<dbReference type="Gene3D" id="1.10.357.10">
    <property type="entry name" value="Tetracycline Repressor, domain 2"/>
    <property type="match status" value="1"/>
</dbReference>
<dbReference type="EMBL" id="JACIJS010000001">
    <property type="protein sequence ID" value="MBB5514189.1"/>
    <property type="molecule type" value="Genomic_DNA"/>
</dbReference>
<dbReference type="PROSITE" id="PS50977">
    <property type="entry name" value="HTH_TETR_2"/>
    <property type="match status" value="1"/>
</dbReference>
<name>A0A840WGB5_9RHOB</name>
<reference evidence="6 7" key="1">
    <citation type="submission" date="2020-08" db="EMBL/GenBank/DDBJ databases">
        <title>Genomic Encyclopedia of Type Strains, Phase IV (KMG-IV): sequencing the most valuable type-strain genomes for metagenomic binning, comparative biology and taxonomic classification.</title>
        <authorList>
            <person name="Goeker M."/>
        </authorList>
    </citation>
    <scope>NUCLEOTIDE SEQUENCE [LARGE SCALE GENOMIC DNA]</scope>
    <source>
        <strain evidence="6 7">DSM 103377</strain>
    </source>
</reference>
<evidence type="ECO:0000256" key="2">
    <source>
        <dbReference type="ARBA" id="ARBA00023125"/>
    </source>
</evidence>
<evidence type="ECO:0000313" key="7">
    <source>
        <dbReference type="Proteomes" id="UP000553766"/>
    </source>
</evidence>
<dbReference type="InterPro" id="IPR036271">
    <property type="entry name" value="Tet_transcr_reg_TetR-rel_C_sf"/>
</dbReference>
<comment type="caution">
    <text evidence="6">The sequence shown here is derived from an EMBL/GenBank/DDBJ whole genome shotgun (WGS) entry which is preliminary data.</text>
</comment>
<evidence type="ECO:0000256" key="1">
    <source>
        <dbReference type="ARBA" id="ARBA00023015"/>
    </source>
</evidence>
<evidence type="ECO:0000256" key="3">
    <source>
        <dbReference type="ARBA" id="ARBA00023163"/>
    </source>
</evidence>
<dbReference type="GO" id="GO:0003700">
    <property type="term" value="F:DNA-binding transcription factor activity"/>
    <property type="evidence" value="ECO:0007669"/>
    <property type="project" value="TreeGrafter"/>
</dbReference>
<keyword evidence="3" id="KW-0804">Transcription</keyword>